<dbReference type="EMBL" id="KI393908">
    <property type="protein sequence ID" value="ERN06420.1"/>
    <property type="molecule type" value="Genomic_DNA"/>
</dbReference>
<sequence>SLCSIELLLLQALMASLHKTHNLFLQIQCSVNLQSLLHLQFPTSSAIVSEPSFHGNPQPGVFGQNPQLISSVSVFNRPPHVAPSPPPLACYNIIFYGFKAFVPWKFTGRLAMAQAFAPLGLPTMTDP</sequence>
<evidence type="ECO:0000313" key="2">
    <source>
        <dbReference type="Proteomes" id="UP000017836"/>
    </source>
</evidence>
<dbReference type="Gramene" id="ERN06420">
    <property type="protein sequence ID" value="ERN06420"/>
    <property type="gene ID" value="AMTR_s00016p00255620"/>
</dbReference>
<protein>
    <submittedName>
        <fullName evidence="1">Uncharacterized protein</fullName>
    </submittedName>
</protein>
<dbReference type="AlphaFoldDB" id="W1PH36"/>
<dbReference type="Proteomes" id="UP000017836">
    <property type="component" value="Unassembled WGS sequence"/>
</dbReference>
<proteinExistence type="predicted"/>
<accession>W1PH36</accession>
<reference evidence="2" key="1">
    <citation type="journal article" date="2013" name="Science">
        <title>The Amborella genome and the evolution of flowering plants.</title>
        <authorList>
            <consortium name="Amborella Genome Project"/>
        </authorList>
    </citation>
    <scope>NUCLEOTIDE SEQUENCE [LARGE SCALE GENOMIC DNA]</scope>
</reference>
<keyword evidence="2" id="KW-1185">Reference proteome</keyword>
<feature type="non-terminal residue" evidence="1">
    <location>
        <position position="1"/>
    </location>
</feature>
<dbReference type="HOGENOM" id="CLU_1976168_0_0_1"/>
<name>W1PH36_AMBTC</name>
<evidence type="ECO:0000313" key="1">
    <source>
        <dbReference type="EMBL" id="ERN06420.1"/>
    </source>
</evidence>
<gene>
    <name evidence="1" type="ORF">AMTR_s00016p00255620</name>
</gene>
<organism evidence="1 2">
    <name type="scientific">Amborella trichopoda</name>
    <dbReference type="NCBI Taxonomy" id="13333"/>
    <lineage>
        <taxon>Eukaryota</taxon>
        <taxon>Viridiplantae</taxon>
        <taxon>Streptophyta</taxon>
        <taxon>Embryophyta</taxon>
        <taxon>Tracheophyta</taxon>
        <taxon>Spermatophyta</taxon>
        <taxon>Magnoliopsida</taxon>
        <taxon>Amborellales</taxon>
        <taxon>Amborellaceae</taxon>
        <taxon>Amborella</taxon>
    </lineage>
</organism>